<dbReference type="AlphaFoldDB" id="K0R0L7"/>
<evidence type="ECO:0000313" key="3">
    <source>
        <dbReference type="EMBL" id="EJK45180.1"/>
    </source>
</evidence>
<dbReference type="InterPro" id="IPR001950">
    <property type="entry name" value="SUI1"/>
</dbReference>
<feature type="compositionally biased region" description="Gly residues" evidence="1">
    <location>
        <begin position="141"/>
        <end position="151"/>
    </location>
</feature>
<protein>
    <recommendedName>
        <fullName evidence="2">SUI1 domain-containing protein</fullName>
    </recommendedName>
</protein>
<evidence type="ECO:0000256" key="1">
    <source>
        <dbReference type="SAM" id="MobiDB-lite"/>
    </source>
</evidence>
<accession>K0R0L7</accession>
<name>K0R0L7_THAOC</name>
<sequence length="169" mass="18059">MYASALNAVAKSHAVACRFSGGMARKNRKRESTTSHHGRLARQVVIMTEQAEVAHDGFVASLMRCAAAAGDASTVRAIYLASRVRRMGKPKAVDIEVEFRQGNKRNFLTRVRGMEEYGIDGTVLARDVSHRFACRAPSRTGSGGAEEGAGGNASRPPEQGDRGSALLIG</sequence>
<dbReference type="Pfam" id="PF01253">
    <property type="entry name" value="SUI1"/>
    <property type="match status" value="1"/>
</dbReference>
<organism evidence="3 4">
    <name type="scientific">Thalassiosira oceanica</name>
    <name type="common">Marine diatom</name>
    <dbReference type="NCBI Taxonomy" id="159749"/>
    <lineage>
        <taxon>Eukaryota</taxon>
        <taxon>Sar</taxon>
        <taxon>Stramenopiles</taxon>
        <taxon>Ochrophyta</taxon>
        <taxon>Bacillariophyta</taxon>
        <taxon>Coscinodiscophyceae</taxon>
        <taxon>Thalassiosirophycidae</taxon>
        <taxon>Thalassiosirales</taxon>
        <taxon>Thalassiosiraceae</taxon>
        <taxon>Thalassiosira</taxon>
    </lineage>
</organism>
<proteinExistence type="predicted"/>
<evidence type="ECO:0000313" key="4">
    <source>
        <dbReference type="Proteomes" id="UP000266841"/>
    </source>
</evidence>
<dbReference type="OrthoDB" id="199771at2759"/>
<feature type="region of interest" description="Disordered" evidence="1">
    <location>
        <begin position="135"/>
        <end position="169"/>
    </location>
</feature>
<keyword evidence="4" id="KW-1185">Reference proteome</keyword>
<feature type="domain" description="SUI1" evidence="2">
    <location>
        <begin position="95"/>
        <end position="161"/>
    </location>
</feature>
<dbReference type="InterPro" id="IPR036877">
    <property type="entry name" value="SUI1_dom_sf"/>
</dbReference>
<dbReference type="Proteomes" id="UP000266841">
    <property type="component" value="Unassembled WGS sequence"/>
</dbReference>
<gene>
    <name evidence="3" type="ORF">THAOC_36217</name>
</gene>
<dbReference type="EMBL" id="AGNL01048713">
    <property type="protein sequence ID" value="EJK45180.1"/>
    <property type="molecule type" value="Genomic_DNA"/>
</dbReference>
<comment type="caution">
    <text evidence="3">The sequence shown here is derived from an EMBL/GenBank/DDBJ whole genome shotgun (WGS) entry which is preliminary data.</text>
</comment>
<evidence type="ECO:0000259" key="2">
    <source>
        <dbReference type="PROSITE" id="PS50296"/>
    </source>
</evidence>
<dbReference type="PROSITE" id="PS50296">
    <property type="entry name" value="SUI1"/>
    <property type="match status" value="1"/>
</dbReference>
<dbReference type="GO" id="GO:0003743">
    <property type="term" value="F:translation initiation factor activity"/>
    <property type="evidence" value="ECO:0007669"/>
    <property type="project" value="InterPro"/>
</dbReference>
<reference evidence="3 4" key="1">
    <citation type="journal article" date="2012" name="Genome Biol.">
        <title>Genome and low-iron response of an oceanic diatom adapted to chronic iron limitation.</title>
        <authorList>
            <person name="Lommer M."/>
            <person name="Specht M."/>
            <person name="Roy A.S."/>
            <person name="Kraemer L."/>
            <person name="Andreson R."/>
            <person name="Gutowska M.A."/>
            <person name="Wolf J."/>
            <person name="Bergner S.V."/>
            <person name="Schilhabel M.B."/>
            <person name="Klostermeier U.C."/>
            <person name="Beiko R.G."/>
            <person name="Rosenstiel P."/>
            <person name="Hippler M."/>
            <person name="Laroche J."/>
        </authorList>
    </citation>
    <scope>NUCLEOTIDE SEQUENCE [LARGE SCALE GENOMIC DNA]</scope>
    <source>
        <strain evidence="3 4">CCMP1005</strain>
    </source>
</reference>
<dbReference type="SUPFAM" id="SSF55159">
    <property type="entry name" value="eIF1-like"/>
    <property type="match status" value="1"/>
</dbReference>